<comment type="caution">
    <text evidence="9">The sequence shown here is derived from an EMBL/GenBank/DDBJ whole genome shotgun (WGS) entry which is preliminary data.</text>
</comment>
<evidence type="ECO:0000259" key="8">
    <source>
        <dbReference type="Pfam" id="PF00892"/>
    </source>
</evidence>
<dbReference type="RefSeq" id="WP_124775902.1">
    <property type="nucleotide sequence ID" value="NZ_RQZA01000001.1"/>
</dbReference>
<comment type="similarity">
    <text evidence="2">Belongs to the EamA transporter family.</text>
</comment>
<dbReference type="PANTHER" id="PTHR32322">
    <property type="entry name" value="INNER MEMBRANE TRANSPORTER"/>
    <property type="match status" value="1"/>
</dbReference>
<reference evidence="9 10" key="1">
    <citation type="submission" date="2018-11" db="EMBL/GenBank/DDBJ databases">
        <title>Genomes From Bacteria Associated with the Canine Oral Cavity: a Test Case for Automated Genome-Based Taxonomic Assignment.</title>
        <authorList>
            <person name="Coil D.A."/>
            <person name="Jospin G."/>
            <person name="Darling A.E."/>
            <person name="Wallis C."/>
            <person name="Davis I.J."/>
            <person name="Harris S."/>
            <person name="Eisen J.A."/>
            <person name="Holcombe L.J."/>
            <person name="O'Flynn C."/>
        </authorList>
    </citation>
    <scope>NUCLEOTIDE SEQUENCE [LARGE SCALE GENOMIC DNA]</scope>
    <source>
        <strain evidence="9 10">OH4621_COT-116</strain>
    </source>
</reference>
<dbReference type="InterPro" id="IPR050638">
    <property type="entry name" value="AA-Vitamin_Transporters"/>
</dbReference>
<comment type="subcellular location">
    <subcellularLocation>
        <location evidence="1">Cell membrane</location>
        <topology evidence="1">Multi-pass membrane protein</topology>
    </subcellularLocation>
</comment>
<evidence type="ECO:0000313" key="9">
    <source>
        <dbReference type="EMBL" id="RRD32721.1"/>
    </source>
</evidence>
<keyword evidence="4 7" id="KW-0812">Transmembrane</keyword>
<keyword evidence="5 7" id="KW-1133">Transmembrane helix</keyword>
<dbReference type="GO" id="GO:0005886">
    <property type="term" value="C:plasma membrane"/>
    <property type="evidence" value="ECO:0007669"/>
    <property type="project" value="UniProtKB-SubCell"/>
</dbReference>
<feature type="transmembrane region" description="Helical" evidence="7">
    <location>
        <begin position="42"/>
        <end position="63"/>
    </location>
</feature>
<dbReference type="STRING" id="1123309.GCA_000377005_01813"/>
<name>A0A3P1VEU1_9STRE</name>
<evidence type="ECO:0000256" key="3">
    <source>
        <dbReference type="ARBA" id="ARBA00022475"/>
    </source>
</evidence>
<evidence type="ECO:0000256" key="1">
    <source>
        <dbReference type="ARBA" id="ARBA00004651"/>
    </source>
</evidence>
<dbReference type="Proteomes" id="UP000281771">
    <property type="component" value="Unassembled WGS sequence"/>
</dbReference>
<feature type="domain" description="EamA" evidence="8">
    <location>
        <begin position="156"/>
        <end position="298"/>
    </location>
</feature>
<evidence type="ECO:0000256" key="6">
    <source>
        <dbReference type="ARBA" id="ARBA00023136"/>
    </source>
</evidence>
<dbReference type="PANTHER" id="PTHR32322:SF18">
    <property type="entry name" value="S-ADENOSYLMETHIONINE_S-ADENOSYLHOMOCYSTEINE TRANSPORTER"/>
    <property type="match status" value="1"/>
</dbReference>
<feature type="transmembrane region" description="Helical" evidence="7">
    <location>
        <begin position="186"/>
        <end position="208"/>
    </location>
</feature>
<keyword evidence="3" id="KW-1003">Cell membrane</keyword>
<keyword evidence="10" id="KW-1185">Reference proteome</keyword>
<accession>A0A3P1VEU1</accession>
<dbReference type="InterPro" id="IPR037185">
    <property type="entry name" value="EmrE-like"/>
</dbReference>
<proteinExistence type="inferred from homology"/>
<evidence type="ECO:0000256" key="5">
    <source>
        <dbReference type="ARBA" id="ARBA00022989"/>
    </source>
</evidence>
<feature type="transmembrane region" description="Helical" evidence="7">
    <location>
        <begin position="9"/>
        <end position="30"/>
    </location>
</feature>
<feature type="domain" description="EamA" evidence="8">
    <location>
        <begin position="11"/>
        <end position="144"/>
    </location>
</feature>
<feature type="transmembrane region" description="Helical" evidence="7">
    <location>
        <begin position="75"/>
        <end position="96"/>
    </location>
</feature>
<dbReference type="SUPFAM" id="SSF103481">
    <property type="entry name" value="Multidrug resistance efflux transporter EmrE"/>
    <property type="match status" value="2"/>
</dbReference>
<feature type="transmembrane region" description="Helical" evidence="7">
    <location>
        <begin position="128"/>
        <end position="149"/>
    </location>
</feature>
<feature type="transmembrane region" description="Helical" evidence="7">
    <location>
        <begin position="281"/>
        <end position="298"/>
    </location>
</feature>
<organism evidence="9 10">
    <name type="scientific">Streptococcus minor</name>
    <dbReference type="NCBI Taxonomy" id="229549"/>
    <lineage>
        <taxon>Bacteria</taxon>
        <taxon>Bacillati</taxon>
        <taxon>Bacillota</taxon>
        <taxon>Bacilli</taxon>
        <taxon>Lactobacillales</taxon>
        <taxon>Streptococcaceae</taxon>
        <taxon>Streptococcus</taxon>
    </lineage>
</organism>
<dbReference type="AlphaFoldDB" id="A0A3P1VEU1"/>
<keyword evidence="6 7" id="KW-0472">Membrane</keyword>
<dbReference type="EMBL" id="RQZA01000001">
    <property type="protein sequence ID" value="RRD32721.1"/>
    <property type="molecule type" value="Genomic_DNA"/>
</dbReference>
<evidence type="ECO:0000256" key="2">
    <source>
        <dbReference type="ARBA" id="ARBA00007362"/>
    </source>
</evidence>
<evidence type="ECO:0000256" key="7">
    <source>
        <dbReference type="SAM" id="Phobius"/>
    </source>
</evidence>
<feature type="transmembrane region" description="Helical" evidence="7">
    <location>
        <begin position="258"/>
        <end position="275"/>
    </location>
</feature>
<dbReference type="InterPro" id="IPR000620">
    <property type="entry name" value="EamA_dom"/>
</dbReference>
<feature type="transmembrane region" description="Helical" evidence="7">
    <location>
        <begin position="228"/>
        <end position="251"/>
    </location>
</feature>
<feature type="transmembrane region" description="Helical" evidence="7">
    <location>
        <begin position="102"/>
        <end position="121"/>
    </location>
</feature>
<evidence type="ECO:0000256" key="4">
    <source>
        <dbReference type="ARBA" id="ARBA00022692"/>
    </source>
</evidence>
<gene>
    <name evidence="9" type="ORF">EII38_03005</name>
</gene>
<protein>
    <submittedName>
        <fullName evidence="9">DMT family transporter</fullName>
    </submittedName>
</protein>
<evidence type="ECO:0000313" key="10">
    <source>
        <dbReference type="Proteomes" id="UP000281771"/>
    </source>
</evidence>
<feature type="transmembrane region" description="Helical" evidence="7">
    <location>
        <begin position="155"/>
        <end position="174"/>
    </location>
</feature>
<sequence length="302" mass="32428">MMDARKKKFFIGSLSAITCEILYGLSYIFTKQATSTASEFALLGWRFLLATLVMNFCILIGLIKIDLTGKSLKPLILVALFSPVLYFIGETIGINHTTASESGVFLACIPVASLMASAIILKKPPTKLQTAGILFTLFGVLVTIISVGASSSLSLSGYSFLFLAILSYALYSVFVEKASNYSGAEITFMMLSAGALIFVSLALLEAIFQGEITALLTLPLTNHHFLLAILYQAIGCSVVAFFLTNVAIANIGVNRTSSYIGVATVVSILAGSIFLEEYFSYYQAIGVFLIITGVYIANTNSH</sequence>
<dbReference type="Pfam" id="PF00892">
    <property type="entry name" value="EamA"/>
    <property type="match status" value="2"/>
</dbReference>